<protein>
    <recommendedName>
        <fullName evidence="7">Barrier-to-autointegration factor 1</fullName>
    </recommendedName>
</protein>
<evidence type="ECO:0000256" key="5">
    <source>
        <dbReference type="ARBA" id="ARBA00038496"/>
    </source>
</evidence>
<keyword evidence="2" id="KW-0597">Phosphoprotein</keyword>
<dbReference type="WBParaSite" id="Gr19_v10_g12288.t1">
    <property type="protein sequence ID" value="Gr19_v10_g12288.t1"/>
    <property type="gene ID" value="Gr19_v10_g12288"/>
</dbReference>
<evidence type="ECO:0000256" key="3">
    <source>
        <dbReference type="ARBA" id="ARBA00023125"/>
    </source>
</evidence>
<name>A0A914GZN8_GLORO</name>
<dbReference type="GO" id="GO:0000793">
    <property type="term" value="C:condensed chromosome"/>
    <property type="evidence" value="ECO:0007669"/>
    <property type="project" value="TreeGrafter"/>
</dbReference>
<evidence type="ECO:0000256" key="4">
    <source>
        <dbReference type="ARBA" id="ARBA00023242"/>
    </source>
</evidence>
<evidence type="ECO:0000313" key="9">
    <source>
        <dbReference type="WBParaSite" id="Gr19_v10_g12288.t1"/>
    </source>
</evidence>
<keyword evidence="8" id="KW-1185">Reference proteome</keyword>
<dbReference type="GO" id="GO:0051276">
    <property type="term" value="P:chromosome organization"/>
    <property type="evidence" value="ECO:0007669"/>
    <property type="project" value="TreeGrafter"/>
</dbReference>
<keyword evidence="3" id="KW-0238">DNA-binding</keyword>
<dbReference type="InterPro" id="IPR036617">
    <property type="entry name" value="BAF_sf"/>
</dbReference>
<dbReference type="AlphaFoldDB" id="A0A914GZN8"/>
<accession>A0A914GZN8</accession>
<dbReference type="InterPro" id="IPR004122">
    <property type="entry name" value="BAF_prot"/>
</dbReference>
<dbReference type="PANTHER" id="PTHR47507:SF6">
    <property type="entry name" value="BARRIER-TO-AUTOINTEGRATION FACTOR"/>
    <property type="match status" value="1"/>
</dbReference>
<evidence type="ECO:0000256" key="7">
    <source>
        <dbReference type="ARBA" id="ARBA00069025"/>
    </source>
</evidence>
<evidence type="ECO:0000313" key="8">
    <source>
        <dbReference type="Proteomes" id="UP000887572"/>
    </source>
</evidence>
<dbReference type="InterPro" id="IPR051387">
    <property type="entry name" value="BAF"/>
</dbReference>
<comment type="similarity">
    <text evidence="5">Belongs to the BAF family.</text>
</comment>
<dbReference type="GO" id="GO:0003677">
    <property type="term" value="F:DNA binding"/>
    <property type="evidence" value="ECO:0007669"/>
    <property type="project" value="UniProtKB-KW"/>
</dbReference>
<dbReference type="GO" id="GO:0005634">
    <property type="term" value="C:nucleus"/>
    <property type="evidence" value="ECO:0007669"/>
    <property type="project" value="UniProtKB-SubCell"/>
</dbReference>
<evidence type="ECO:0000256" key="1">
    <source>
        <dbReference type="ARBA" id="ARBA00004123"/>
    </source>
</evidence>
<comment type="subunit">
    <text evidence="6">Interacts with emr-1 and lem-2. Interacts with lem-4l, leading to decreased phosphorylation by VRK1 and promoting dephosphorylation by protein phosphatase 2A (PP2A).</text>
</comment>
<organism evidence="8 9">
    <name type="scientific">Globodera rostochiensis</name>
    <name type="common">Golden nematode worm</name>
    <name type="synonym">Heterodera rostochiensis</name>
    <dbReference type="NCBI Taxonomy" id="31243"/>
    <lineage>
        <taxon>Eukaryota</taxon>
        <taxon>Metazoa</taxon>
        <taxon>Ecdysozoa</taxon>
        <taxon>Nematoda</taxon>
        <taxon>Chromadorea</taxon>
        <taxon>Rhabditida</taxon>
        <taxon>Tylenchina</taxon>
        <taxon>Tylenchomorpha</taxon>
        <taxon>Tylenchoidea</taxon>
        <taxon>Heteroderidae</taxon>
        <taxon>Heteroderinae</taxon>
        <taxon>Globodera</taxon>
    </lineage>
</organism>
<dbReference type="Pfam" id="PF02961">
    <property type="entry name" value="SAM_BAF"/>
    <property type="match status" value="1"/>
</dbReference>
<dbReference type="PANTHER" id="PTHR47507">
    <property type="entry name" value="BARRIER TO AUTOINTEGRATION FACTOR 2"/>
    <property type="match status" value="1"/>
</dbReference>
<dbReference type="SUPFAM" id="SSF47798">
    <property type="entry name" value="Barrier-to-autointegration factor, BAF"/>
    <property type="match status" value="1"/>
</dbReference>
<proteinExistence type="inferred from homology"/>
<evidence type="ECO:0000256" key="2">
    <source>
        <dbReference type="ARBA" id="ARBA00022553"/>
    </source>
</evidence>
<keyword evidence="4" id="KW-0539">Nucleus</keyword>
<sequence length="91" mass="10305">MISPPYFTHRDFVGEPMGDKEITAIAGIGPVYGKKLEDKGFDKAYVLFGQFLILKKDKELFTEWLKEEVGASSQHAHACFNCLEEWAGQHI</sequence>
<dbReference type="Gene3D" id="1.10.150.40">
    <property type="entry name" value="Barrier-to-autointegration factor, BAF"/>
    <property type="match status" value="1"/>
</dbReference>
<evidence type="ECO:0000256" key="6">
    <source>
        <dbReference type="ARBA" id="ARBA00064955"/>
    </source>
</evidence>
<reference evidence="9" key="1">
    <citation type="submission" date="2022-11" db="UniProtKB">
        <authorList>
            <consortium name="WormBaseParasite"/>
        </authorList>
    </citation>
    <scope>IDENTIFICATION</scope>
</reference>
<comment type="subcellular location">
    <subcellularLocation>
        <location evidence="1">Nucleus</location>
    </subcellularLocation>
</comment>
<dbReference type="FunFam" id="1.10.150.40:FF:000005">
    <property type="entry name" value="Barrier-to-autointegration factor 1"/>
    <property type="match status" value="1"/>
</dbReference>
<dbReference type="SMART" id="SM01023">
    <property type="entry name" value="BAF"/>
    <property type="match status" value="1"/>
</dbReference>
<dbReference type="Proteomes" id="UP000887572">
    <property type="component" value="Unplaced"/>
</dbReference>